<dbReference type="EMBL" id="LYOR01000001">
    <property type="protein sequence ID" value="OFV67053.1"/>
    <property type="molecule type" value="Genomic_DNA"/>
</dbReference>
<dbReference type="PANTHER" id="PTHR43471">
    <property type="entry name" value="ABC TRANSPORTER PERMEASE"/>
    <property type="match status" value="1"/>
</dbReference>
<keyword evidence="2" id="KW-0812">Transmembrane</keyword>
<accession>A0A1F2P790</accession>
<feature type="transmembrane region" description="Helical" evidence="2">
    <location>
        <begin position="227"/>
        <end position="245"/>
    </location>
</feature>
<dbReference type="GO" id="GO:0140359">
    <property type="term" value="F:ABC-type transporter activity"/>
    <property type="evidence" value="ECO:0007669"/>
    <property type="project" value="InterPro"/>
</dbReference>
<keyword evidence="2" id="KW-1133">Transmembrane helix</keyword>
<feature type="transmembrane region" description="Helical" evidence="2">
    <location>
        <begin position="576"/>
        <end position="599"/>
    </location>
</feature>
<protein>
    <submittedName>
        <fullName evidence="3">ABC transporter permease</fullName>
    </submittedName>
</protein>
<evidence type="ECO:0000313" key="3">
    <source>
        <dbReference type="EMBL" id="OFV67053.1"/>
    </source>
</evidence>
<feature type="transmembrane region" description="Helical" evidence="2">
    <location>
        <begin position="305"/>
        <end position="329"/>
    </location>
</feature>
<dbReference type="Proteomes" id="UP000185779">
    <property type="component" value="Unassembled WGS sequence"/>
</dbReference>
<dbReference type="AlphaFoldDB" id="A0A1F2P790"/>
<evidence type="ECO:0000256" key="2">
    <source>
        <dbReference type="SAM" id="Phobius"/>
    </source>
</evidence>
<evidence type="ECO:0000256" key="1">
    <source>
        <dbReference type="SAM" id="MobiDB-lite"/>
    </source>
</evidence>
<feature type="transmembrane region" description="Helical" evidence="2">
    <location>
        <begin position="509"/>
        <end position="530"/>
    </location>
</feature>
<feature type="region of interest" description="Disordered" evidence="1">
    <location>
        <begin position="161"/>
        <end position="205"/>
    </location>
</feature>
<evidence type="ECO:0000313" key="4">
    <source>
        <dbReference type="Proteomes" id="UP000185779"/>
    </source>
</evidence>
<feature type="transmembrane region" description="Helical" evidence="2">
    <location>
        <begin position="386"/>
        <end position="408"/>
    </location>
</feature>
<proteinExistence type="predicted"/>
<keyword evidence="2" id="KW-0472">Membrane</keyword>
<feature type="transmembrane region" description="Helical" evidence="2">
    <location>
        <begin position="341"/>
        <end position="366"/>
    </location>
</feature>
<gene>
    <name evidence="3" type="ORF">SBU_000346</name>
</gene>
<feature type="transmembrane region" description="Helical" evidence="2">
    <location>
        <begin position="550"/>
        <end position="569"/>
    </location>
</feature>
<comment type="caution">
    <text evidence="3">The sequence shown here is derived from an EMBL/GenBank/DDBJ whole genome shotgun (WGS) entry which is preliminary data.</text>
</comment>
<feature type="transmembrane region" description="Helical" evidence="2">
    <location>
        <begin position="280"/>
        <end position="299"/>
    </location>
</feature>
<dbReference type="GO" id="GO:0016020">
    <property type="term" value="C:membrane"/>
    <property type="evidence" value="ECO:0007669"/>
    <property type="project" value="UniProtKB-SubCell"/>
</dbReference>
<reference evidence="3" key="1">
    <citation type="submission" date="2016-05" db="EMBL/GenBank/DDBJ databases">
        <title>Microbial consortia oxidize butane by reversing methanogenesis.</title>
        <authorList>
            <person name="Laso-Perez R."/>
            <person name="Richter M."/>
            <person name="Wegener G."/>
            <person name="Musat F."/>
        </authorList>
    </citation>
    <scope>NUCLEOTIDE SEQUENCE [LARGE SCALE GENOMIC DNA]</scope>
    <source>
        <strain evidence="3">BOX1</strain>
    </source>
</reference>
<dbReference type="STRING" id="1839936.SBU_000346"/>
<sequence>MGGALTVAKWEVLKAKGTMKKESLLTLLVLLILLALFVASAPAEDLEMDDKIYTIALAGKEHLSLVASDNRFDLVLTDQNEGFKLLEEGKVDLLILGDNAYLYDRDKSYAALNALKEASRSYRINLLSSKVESGEFEPYEAFPVWIKIHYLRREEGFSLPSVKPEKEGGEVESAPEETPDVGGHPSLTPIASEPVSDGESSGGPAGLKRRLFENDRLTTPSDLTPPLPFRAILISFVFIFPLYFITQLYSSSIMEERVNRRGEFLLVAPVKRWELAGGKLLPYLLLSILIMTGTLIYLGEKPMDIIQILLILLPVVFFFLATFFVAGIVTRSFKELTFISLFFAAITSGYLFFPAVFMNIHAISSISPMTLVIRILEGGTIGLDEYIFSTLPFYLTSSFLFGGGLLIFREEDLFTQKRVHEKILDIFDLFLRNERTGNVYLSVLILSMLMIPFAYMMELISISLLFSIPLPYSVIGVILAGASVEELIKSTGVLTALKRRIVAVNLKNAIVLGVLSGLGFFIGEKLLLLATITSITGSIFGTSLFMTGKLLLPLFLHILTPVITALGIYRYGSRGFLPFLSVAIIIHSLYNITIVWGYISG</sequence>
<name>A0A1F2P790_9EURY</name>
<feature type="transmembrane region" description="Helical" evidence="2">
    <location>
        <begin position="469"/>
        <end position="488"/>
    </location>
</feature>
<keyword evidence="4" id="KW-1185">Reference proteome</keyword>
<organism evidence="3 4">
    <name type="scientific">Candidatus Syntropharchaeum butanivorans</name>
    <dbReference type="NCBI Taxonomy" id="1839936"/>
    <lineage>
        <taxon>Archaea</taxon>
        <taxon>Methanobacteriati</taxon>
        <taxon>Methanobacteriota</taxon>
        <taxon>Stenosarchaea group</taxon>
        <taxon>Methanomicrobia</taxon>
        <taxon>Methanosarcinales</taxon>
        <taxon>ANME-2 cluster</taxon>
        <taxon>Candidatus Syntropharchaeum</taxon>
    </lineage>
</organism>
<feature type="transmembrane region" description="Helical" evidence="2">
    <location>
        <begin position="439"/>
        <end position="457"/>
    </location>
</feature>